<dbReference type="UniPathway" id="UPA00135">
    <property type="reaction ID" value="UER00198"/>
</dbReference>
<dbReference type="PANTHER" id="PTHR43344">
    <property type="entry name" value="PHOSPHOSERINE PHOSPHATASE"/>
    <property type="match status" value="1"/>
</dbReference>
<dbReference type="GO" id="GO:0000287">
    <property type="term" value="F:magnesium ion binding"/>
    <property type="evidence" value="ECO:0007669"/>
    <property type="project" value="TreeGrafter"/>
</dbReference>
<dbReference type="GO" id="GO:0005737">
    <property type="term" value="C:cytoplasm"/>
    <property type="evidence" value="ECO:0007669"/>
    <property type="project" value="TreeGrafter"/>
</dbReference>
<comment type="cofactor">
    <cofactor evidence="1">
        <name>Mg(2+)</name>
        <dbReference type="ChEBI" id="CHEBI:18420"/>
    </cofactor>
</comment>
<reference evidence="15 17" key="1">
    <citation type="submission" date="2017-02" db="EMBL/GenBank/DDBJ databases">
        <title>Draft genome sequence of Moraxella caviae CCUG 355 type strain.</title>
        <authorList>
            <person name="Engstrom-Jakobsson H."/>
            <person name="Salva-Serra F."/>
            <person name="Thorell K."/>
            <person name="Gonzales-Siles L."/>
            <person name="Karlsson R."/>
            <person name="Boulund F."/>
            <person name="Engstrand L."/>
            <person name="Moore E."/>
        </authorList>
    </citation>
    <scope>NUCLEOTIDE SEQUENCE [LARGE SCALE GENOMIC DNA]</scope>
    <source>
        <strain evidence="15 17">CCUG 355</strain>
    </source>
</reference>
<evidence type="ECO:0000256" key="11">
    <source>
        <dbReference type="ARBA" id="ARBA00031693"/>
    </source>
</evidence>
<dbReference type="Proteomes" id="UP000190435">
    <property type="component" value="Unassembled WGS sequence"/>
</dbReference>
<feature type="active site" description="Nucleophile" evidence="14">
    <location>
        <position position="158"/>
    </location>
</feature>
<dbReference type="RefSeq" id="WP_078275700.1">
    <property type="nucleotide sequence ID" value="NZ_CAACXO010000045.1"/>
</dbReference>
<dbReference type="GO" id="GO:0036424">
    <property type="term" value="F:L-phosphoserine phosphatase activity"/>
    <property type="evidence" value="ECO:0007669"/>
    <property type="project" value="InterPro"/>
</dbReference>
<evidence type="ECO:0000256" key="10">
    <source>
        <dbReference type="ARBA" id="ARBA00023299"/>
    </source>
</evidence>
<dbReference type="SFLD" id="SFLDS00003">
    <property type="entry name" value="Haloacid_Dehalogenase"/>
    <property type="match status" value="1"/>
</dbReference>
<dbReference type="PANTHER" id="PTHR43344:SF2">
    <property type="entry name" value="PHOSPHOSERINE PHOSPHATASE"/>
    <property type="match status" value="1"/>
</dbReference>
<dbReference type="SFLD" id="SFLDF00029">
    <property type="entry name" value="phosphoserine_phosphatase"/>
    <property type="match status" value="1"/>
</dbReference>
<dbReference type="NCBIfam" id="TIGR00338">
    <property type="entry name" value="serB"/>
    <property type="match status" value="1"/>
</dbReference>
<keyword evidence="10" id="KW-0718">Serine biosynthesis</keyword>
<dbReference type="GO" id="GO:0006564">
    <property type="term" value="P:L-serine biosynthetic process"/>
    <property type="evidence" value="ECO:0007669"/>
    <property type="project" value="UniProtKB-KW"/>
</dbReference>
<evidence type="ECO:0000313" key="16">
    <source>
        <dbReference type="EMBL" id="STZ14155.1"/>
    </source>
</evidence>
<evidence type="ECO:0000256" key="8">
    <source>
        <dbReference type="ARBA" id="ARBA00022801"/>
    </source>
</evidence>
<proteinExistence type="inferred from homology"/>
<comment type="catalytic activity">
    <reaction evidence="13">
        <text>O-phospho-D-serine + H2O = D-serine + phosphate</text>
        <dbReference type="Rhea" id="RHEA:24873"/>
        <dbReference type="ChEBI" id="CHEBI:15377"/>
        <dbReference type="ChEBI" id="CHEBI:35247"/>
        <dbReference type="ChEBI" id="CHEBI:43474"/>
        <dbReference type="ChEBI" id="CHEBI:58680"/>
        <dbReference type="EC" id="3.1.3.3"/>
    </reaction>
</comment>
<evidence type="ECO:0000256" key="4">
    <source>
        <dbReference type="ARBA" id="ARBA00012640"/>
    </source>
</evidence>
<dbReference type="AlphaFoldDB" id="A0A1T0AAX4"/>
<keyword evidence="6" id="KW-0028">Amino-acid biosynthesis</keyword>
<dbReference type="InterPro" id="IPR023214">
    <property type="entry name" value="HAD_sf"/>
</dbReference>
<gene>
    <name evidence="16" type="primary">serB</name>
    <name evidence="15" type="ORF">B0181_01350</name>
    <name evidence="16" type="ORF">NCTC10293_01745</name>
</gene>
<evidence type="ECO:0000313" key="17">
    <source>
        <dbReference type="Proteomes" id="UP000190435"/>
    </source>
</evidence>
<keyword evidence="7" id="KW-0479">Metal-binding</keyword>
<evidence type="ECO:0000313" key="15">
    <source>
        <dbReference type="EMBL" id="OOR92808.1"/>
    </source>
</evidence>
<dbReference type="InterPro" id="IPR004469">
    <property type="entry name" value="PSP"/>
</dbReference>
<evidence type="ECO:0000256" key="9">
    <source>
        <dbReference type="ARBA" id="ARBA00022842"/>
    </source>
</evidence>
<dbReference type="EMBL" id="UGQE01000004">
    <property type="protein sequence ID" value="STZ14155.1"/>
    <property type="molecule type" value="Genomic_DNA"/>
</dbReference>
<comment type="catalytic activity">
    <reaction evidence="12">
        <text>O-phospho-L-serine + H2O = L-serine + phosphate</text>
        <dbReference type="Rhea" id="RHEA:21208"/>
        <dbReference type="ChEBI" id="CHEBI:15377"/>
        <dbReference type="ChEBI" id="CHEBI:33384"/>
        <dbReference type="ChEBI" id="CHEBI:43474"/>
        <dbReference type="ChEBI" id="CHEBI:57524"/>
        <dbReference type="EC" id="3.1.3.3"/>
    </reaction>
</comment>
<evidence type="ECO:0000256" key="1">
    <source>
        <dbReference type="ARBA" id="ARBA00001946"/>
    </source>
</evidence>
<evidence type="ECO:0000256" key="7">
    <source>
        <dbReference type="ARBA" id="ARBA00022723"/>
    </source>
</evidence>
<evidence type="ECO:0000256" key="2">
    <source>
        <dbReference type="ARBA" id="ARBA00005135"/>
    </source>
</evidence>
<feature type="active site" description="Proton donor" evidence="14">
    <location>
        <position position="160"/>
    </location>
</feature>
<evidence type="ECO:0000256" key="5">
    <source>
        <dbReference type="ARBA" id="ARBA00015196"/>
    </source>
</evidence>
<evidence type="ECO:0000313" key="18">
    <source>
        <dbReference type="Proteomes" id="UP000255279"/>
    </source>
</evidence>
<reference evidence="16 18" key="2">
    <citation type="submission" date="2018-06" db="EMBL/GenBank/DDBJ databases">
        <authorList>
            <consortium name="Pathogen Informatics"/>
            <person name="Doyle S."/>
        </authorList>
    </citation>
    <scope>NUCLEOTIDE SEQUENCE [LARGE SCALE GENOMIC DNA]</scope>
    <source>
        <strain evidence="16 18">NCTC10293</strain>
    </source>
</reference>
<evidence type="ECO:0000256" key="14">
    <source>
        <dbReference type="PIRSR" id="PIRSR604469-1"/>
    </source>
</evidence>
<keyword evidence="8 16" id="KW-0378">Hydrolase</keyword>
<comment type="similarity">
    <text evidence="3">Belongs to the HAD-like hydrolase superfamily. SerB family.</text>
</comment>
<dbReference type="STRING" id="34060.B0181_01350"/>
<dbReference type="PRINTS" id="PR00119">
    <property type="entry name" value="CATATPASE"/>
</dbReference>
<keyword evidence="17" id="KW-1185">Reference proteome</keyword>
<dbReference type="EC" id="3.1.3.3" evidence="4"/>
<accession>A0A1T0AAX4</accession>
<name>A0A1T0AAX4_9GAMM</name>
<dbReference type="SFLD" id="SFLDG01136">
    <property type="entry name" value="C1.6:_Phosphoserine_Phosphatas"/>
    <property type="match status" value="1"/>
</dbReference>
<evidence type="ECO:0000256" key="3">
    <source>
        <dbReference type="ARBA" id="ARBA00009184"/>
    </source>
</evidence>
<protein>
    <recommendedName>
        <fullName evidence="5">Phosphoserine phosphatase</fullName>
        <ecNumber evidence="4">3.1.3.3</ecNumber>
    </recommendedName>
    <alternativeName>
        <fullName evidence="11">O-phosphoserine phosphohydrolase</fullName>
    </alternativeName>
</protein>
<dbReference type="SUPFAM" id="SSF56784">
    <property type="entry name" value="HAD-like"/>
    <property type="match status" value="1"/>
</dbReference>
<dbReference type="EMBL" id="MUXU01000010">
    <property type="protein sequence ID" value="OOR92808.1"/>
    <property type="molecule type" value="Genomic_DNA"/>
</dbReference>
<sequence length="365" mass="39600">MTIYALPNQSQAWRTAFHQALPVLPDGVGESDAKVLATLPIFAIVVVSKAEANHAKIDALMNDWVQAQANWQLIFVADDEAAKAAAHHITPKVLLSDVSIHRYLLAPKVRTEMSSAKREAAAHIIDEQLSAHLREFDTDVHILSLPQMLNTHKLACFDMDSTLIEQEVIVELAKFCGIEDKVSEITEEAMRGEIDFNTSFARRVALLEGVSADVVDEIIAKHISFQPGAHALMQSLKALGYYTILVSGGFVPFAKYVAETLGMDEYHANPLLIDDGRLTGQIDDDIVDGAKKAQIAKKVADKLGIGMEQVVCVGDGANDLPMMAAADVGIAYHAKPIVQAKADAAINVTGLEGVLYALGHRFDKI</sequence>
<evidence type="ECO:0000256" key="12">
    <source>
        <dbReference type="ARBA" id="ARBA00048138"/>
    </source>
</evidence>
<dbReference type="InterPro" id="IPR050582">
    <property type="entry name" value="HAD-like_SerB"/>
</dbReference>
<dbReference type="Gene3D" id="3.40.50.1000">
    <property type="entry name" value="HAD superfamily/HAD-like"/>
    <property type="match status" value="1"/>
</dbReference>
<dbReference type="Proteomes" id="UP000255279">
    <property type="component" value="Unassembled WGS sequence"/>
</dbReference>
<dbReference type="Pfam" id="PF12710">
    <property type="entry name" value="HAD"/>
    <property type="match status" value="1"/>
</dbReference>
<dbReference type="InterPro" id="IPR036412">
    <property type="entry name" value="HAD-like_sf"/>
</dbReference>
<dbReference type="NCBIfam" id="TIGR01488">
    <property type="entry name" value="HAD-SF-IB"/>
    <property type="match status" value="1"/>
</dbReference>
<keyword evidence="9" id="KW-0460">Magnesium</keyword>
<dbReference type="SFLD" id="SFLDG01137">
    <property type="entry name" value="C1.6.1:_Phosphoserine_Phosphat"/>
    <property type="match status" value="1"/>
</dbReference>
<evidence type="ECO:0000256" key="13">
    <source>
        <dbReference type="ARBA" id="ARBA00048523"/>
    </source>
</evidence>
<comment type="pathway">
    <text evidence="2">Amino-acid biosynthesis; L-serine biosynthesis; L-serine from 3-phospho-D-glycerate: step 3/3.</text>
</comment>
<dbReference type="CDD" id="cd07500">
    <property type="entry name" value="HAD_PSP"/>
    <property type="match status" value="1"/>
</dbReference>
<organism evidence="15 17">
    <name type="scientific">Moraxella caviae</name>
    <dbReference type="NCBI Taxonomy" id="34060"/>
    <lineage>
        <taxon>Bacteria</taxon>
        <taxon>Pseudomonadati</taxon>
        <taxon>Pseudomonadota</taxon>
        <taxon>Gammaproteobacteria</taxon>
        <taxon>Moraxellales</taxon>
        <taxon>Moraxellaceae</taxon>
        <taxon>Moraxella</taxon>
    </lineage>
</organism>
<evidence type="ECO:0000256" key="6">
    <source>
        <dbReference type="ARBA" id="ARBA00022605"/>
    </source>
</evidence>